<dbReference type="RefSeq" id="WP_266340428.1">
    <property type="nucleotide sequence ID" value="NZ_JAPKNK010000010.1"/>
</dbReference>
<dbReference type="InterPro" id="IPR008991">
    <property type="entry name" value="Translation_prot_SH3-like_sf"/>
</dbReference>
<dbReference type="SUPFAM" id="SSF82679">
    <property type="entry name" value="N-utilization substance G protein NusG, N-terminal domain"/>
    <property type="match status" value="1"/>
</dbReference>
<proteinExistence type="predicted"/>
<dbReference type="CDD" id="cd06091">
    <property type="entry name" value="KOW_NusG"/>
    <property type="match status" value="1"/>
</dbReference>
<evidence type="ECO:0000259" key="3">
    <source>
        <dbReference type="Pfam" id="PF02357"/>
    </source>
</evidence>
<reference evidence="4" key="1">
    <citation type="submission" date="2022-11" db="EMBL/GenBank/DDBJ databases">
        <title>Biodiversity and phylogenetic relationships of bacteria.</title>
        <authorList>
            <person name="Machado R.A.R."/>
            <person name="Bhat A."/>
            <person name="Loulou A."/>
            <person name="Kallel S."/>
        </authorList>
    </citation>
    <scope>NUCLEOTIDE SEQUENCE</scope>
    <source>
        <strain evidence="4">K-TC2</strain>
    </source>
</reference>
<accession>A0A9X3E4L6</accession>
<dbReference type="SUPFAM" id="SSF50104">
    <property type="entry name" value="Translation proteins SH3-like domain"/>
    <property type="match status" value="1"/>
</dbReference>
<feature type="domain" description="NusG-like N-terminal" evidence="3">
    <location>
        <begin position="46"/>
        <end position="157"/>
    </location>
</feature>
<organism evidence="4 5">
    <name type="scientific">Kaistia nematophila</name>
    <dbReference type="NCBI Taxonomy" id="2994654"/>
    <lineage>
        <taxon>Bacteria</taxon>
        <taxon>Pseudomonadati</taxon>
        <taxon>Pseudomonadota</taxon>
        <taxon>Alphaproteobacteria</taxon>
        <taxon>Hyphomicrobiales</taxon>
        <taxon>Kaistiaceae</taxon>
        <taxon>Kaistia</taxon>
    </lineage>
</organism>
<dbReference type="Pfam" id="PF02357">
    <property type="entry name" value="NusG"/>
    <property type="match status" value="1"/>
</dbReference>
<dbReference type="GO" id="GO:0006354">
    <property type="term" value="P:DNA-templated transcription elongation"/>
    <property type="evidence" value="ECO:0007669"/>
    <property type="project" value="InterPro"/>
</dbReference>
<dbReference type="Proteomes" id="UP001144805">
    <property type="component" value="Unassembled WGS sequence"/>
</dbReference>
<sequence length="230" mass="25289">MTMISMEMAAGLMSEQGKVWRIGDIVEPARAGRAGAESRRPGREGWYIVYVAGGDGRAVHALERRGWSVYRPMMTRYVAVKKRGGLRADRTQSRKKRREQPAQQRITVPLYPRYLFVAADSRLGAWWMLLDIPGVAAVIRHGSSEVVRLSDTVVDGIRGEEASGEHDEREPSNILKPLPNVAVRIVKGPFQGFPGMVVEGGDPDTVKCEVGVFGGTVPVSMPLDHVEIIG</sequence>
<dbReference type="Gene3D" id="3.30.70.940">
    <property type="entry name" value="NusG, N-terminal domain"/>
    <property type="match status" value="1"/>
</dbReference>
<feature type="region of interest" description="Disordered" evidence="2">
    <location>
        <begin position="84"/>
        <end position="103"/>
    </location>
</feature>
<protein>
    <recommendedName>
        <fullName evidence="3">NusG-like N-terminal domain-containing protein</fullName>
    </recommendedName>
</protein>
<name>A0A9X3E4L6_9HYPH</name>
<evidence type="ECO:0000313" key="5">
    <source>
        <dbReference type="Proteomes" id="UP001144805"/>
    </source>
</evidence>
<evidence type="ECO:0000256" key="2">
    <source>
        <dbReference type="SAM" id="MobiDB-lite"/>
    </source>
</evidence>
<dbReference type="InterPro" id="IPR006645">
    <property type="entry name" value="NGN-like_dom"/>
</dbReference>
<comment type="caution">
    <text evidence="4">The sequence shown here is derived from an EMBL/GenBank/DDBJ whole genome shotgun (WGS) entry which is preliminary data.</text>
</comment>
<evidence type="ECO:0000256" key="1">
    <source>
        <dbReference type="ARBA" id="ARBA00023163"/>
    </source>
</evidence>
<keyword evidence="5" id="KW-1185">Reference proteome</keyword>
<dbReference type="InterPro" id="IPR036735">
    <property type="entry name" value="NGN_dom_sf"/>
</dbReference>
<evidence type="ECO:0000313" key="4">
    <source>
        <dbReference type="EMBL" id="MCX5571469.1"/>
    </source>
</evidence>
<keyword evidence="1" id="KW-0804">Transcription</keyword>
<dbReference type="EMBL" id="JAPKNK010000010">
    <property type="protein sequence ID" value="MCX5571469.1"/>
    <property type="molecule type" value="Genomic_DNA"/>
</dbReference>
<gene>
    <name evidence="4" type="ORF">OSH07_19880</name>
</gene>
<dbReference type="AlphaFoldDB" id="A0A9X3E4L6"/>